<keyword evidence="2" id="KW-1185">Reference proteome</keyword>
<proteinExistence type="predicted"/>
<evidence type="ECO:0000313" key="2">
    <source>
        <dbReference type="Proteomes" id="UP000659124"/>
    </source>
</evidence>
<dbReference type="Proteomes" id="UP000659124">
    <property type="component" value="Unassembled WGS sequence"/>
</dbReference>
<accession>A0ABR7TKU3</accession>
<dbReference type="RefSeq" id="WP_188088119.1">
    <property type="nucleotide sequence ID" value="NZ_JACVFC010000001.1"/>
</dbReference>
<dbReference type="EMBL" id="JACVFC010000001">
    <property type="protein sequence ID" value="MBC9931084.1"/>
    <property type="molecule type" value="Genomic_DNA"/>
</dbReference>
<sequence length="50" mass="5537">MTNQIQPVSCLSVIVMSGLSSGALPFSTPTSDSRECFDDRHYNRSFTLHC</sequence>
<comment type="caution">
    <text evidence="1">The sequence shown here is derived from an EMBL/GenBank/DDBJ whole genome shotgun (WGS) entry which is preliminary data.</text>
</comment>
<gene>
    <name evidence="1" type="ORF">ICL07_11910</name>
</gene>
<evidence type="ECO:0000313" key="1">
    <source>
        <dbReference type="EMBL" id="MBC9931084.1"/>
    </source>
</evidence>
<name>A0ABR7TKU3_9BACT</name>
<reference evidence="1 2" key="1">
    <citation type="submission" date="2020-09" db="EMBL/GenBank/DDBJ databases">
        <title>Genome sequences of type strains of Chitinophaga qingshengii and Chitinophaga varians.</title>
        <authorList>
            <person name="Kittiwongwattana C."/>
        </authorList>
    </citation>
    <scope>NUCLEOTIDE SEQUENCE [LARGE SCALE GENOMIC DNA]</scope>
    <source>
        <strain evidence="1 2">JCM 30026</strain>
    </source>
</reference>
<organism evidence="1 2">
    <name type="scientific">Chitinophaga qingshengii</name>
    <dbReference type="NCBI Taxonomy" id="1569794"/>
    <lineage>
        <taxon>Bacteria</taxon>
        <taxon>Pseudomonadati</taxon>
        <taxon>Bacteroidota</taxon>
        <taxon>Chitinophagia</taxon>
        <taxon>Chitinophagales</taxon>
        <taxon>Chitinophagaceae</taxon>
        <taxon>Chitinophaga</taxon>
    </lineage>
</organism>
<protein>
    <submittedName>
        <fullName evidence="1">Uncharacterized protein</fullName>
    </submittedName>
</protein>